<dbReference type="SUPFAM" id="SSF48179">
    <property type="entry name" value="6-phosphogluconate dehydrogenase C-terminal domain-like"/>
    <property type="match status" value="1"/>
</dbReference>
<dbReference type="PANTHER" id="PTHR11728">
    <property type="entry name" value="GLYCEROL-3-PHOSPHATE DEHYDROGENASE"/>
    <property type="match status" value="1"/>
</dbReference>
<organism evidence="6">
    <name type="scientific">hydrothermal vent metagenome</name>
    <dbReference type="NCBI Taxonomy" id="652676"/>
    <lineage>
        <taxon>unclassified sequences</taxon>
        <taxon>metagenomes</taxon>
        <taxon>ecological metagenomes</taxon>
    </lineage>
</organism>
<dbReference type="PANTHER" id="PTHR11728:SF1">
    <property type="entry name" value="GLYCEROL-3-PHOSPHATE DEHYDROGENASE [NAD(+)] 2, CHLOROPLASTIC"/>
    <property type="match status" value="1"/>
</dbReference>
<dbReference type="GO" id="GO:0047952">
    <property type="term" value="F:glycerol-3-phosphate dehydrogenase [NAD(P)+] activity"/>
    <property type="evidence" value="ECO:0007669"/>
    <property type="project" value="UniProtKB-EC"/>
</dbReference>
<accession>A0A3B0X9J5</accession>
<dbReference type="GO" id="GO:0046168">
    <property type="term" value="P:glycerol-3-phosphate catabolic process"/>
    <property type="evidence" value="ECO:0007669"/>
    <property type="project" value="InterPro"/>
</dbReference>
<dbReference type="InterPro" id="IPR006168">
    <property type="entry name" value="G3P_DH_NAD-dep"/>
</dbReference>
<comment type="similarity">
    <text evidence="1">Belongs to the NAD-dependent glycerol-3-phosphate dehydrogenase family.</text>
</comment>
<evidence type="ECO:0000259" key="5">
    <source>
        <dbReference type="Pfam" id="PF07479"/>
    </source>
</evidence>
<dbReference type="Gene3D" id="1.10.1040.10">
    <property type="entry name" value="N-(1-d-carboxylethyl)-l-norvaline Dehydrogenase, domain 2"/>
    <property type="match status" value="1"/>
</dbReference>
<dbReference type="FunFam" id="3.40.50.720:FF:000019">
    <property type="entry name" value="Glycerol-3-phosphate dehydrogenase [NAD(P)+]"/>
    <property type="match status" value="1"/>
</dbReference>
<dbReference type="NCBIfam" id="NF000942">
    <property type="entry name" value="PRK00094.1-4"/>
    <property type="match status" value="1"/>
</dbReference>
<dbReference type="FunFam" id="1.10.1040.10:FF:000001">
    <property type="entry name" value="Glycerol-3-phosphate dehydrogenase [NAD(P)+]"/>
    <property type="match status" value="1"/>
</dbReference>
<dbReference type="Pfam" id="PF07479">
    <property type="entry name" value="NAD_Gly3P_dh_C"/>
    <property type="match status" value="1"/>
</dbReference>
<dbReference type="InterPro" id="IPR006109">
    <property type="entry name" value="G3P_DH_NAD-dep_C"/>
</dbReference>
<dbReference type="GO" id="GO:0051287">
    <property type="term" value="F:NAD binding"/>
    <property type="evidence" value="ECO:0007669"/>
    <property type="project" value="InterPro"/>
</dbReference>
<dbReference type="InterPro" id="IPR013328">
    <property type="entry name" value="6PGD_dom2"/>
</dbReference>
<dbReference type="InterPro" id="IPR036291">
    <property type="entry name" value="NAD(P)-bd_dom_sf"/>
</dbReference>
<evidence type="ECO:0000259" key="4">
    <source>
        <dbReference type="Pfam" id="PF01210"/>
    </source>
</evidence>
<dbReference type="EMBL" id="UOFD01000050">
    <property type="protein sequence ID" value="VAW52624.1"/>
    <property type="molecule type" value="Genomic_DNA"/>
</dbReference>
<dbReference type="AlphaFoldDB" id="A0A3B0X9J5"/>
<name>A0A3B0X9J5_9ZZZZ</name>
<dbReference type="EC" id="1.1.1.94" evidence="6"/>
<gene>
    <name evidence="6" type="ORF">MNBD_GAMMA06-1162</name>
</gene>
<dbReference type="NCBIfam" id="NF000940">
    <property type="entry name" value="PRK00094.1-2"/>
    <property type="match status" value="1"/>
</dbReference>
<evidence type="ECO:0000256" key="2">
    <source>
        <dbReference type="ARBA" id="ARBA00023002"/>
    </source>
</evidence>
<dbReference type="HAMAP" id="MF_00394">
    <property type="entry name" value="NAD_Glyc3P_dehydrog"/>
    <property type="match status" value="1"/>
</dbReference>
<feature type="domain" description="Glycerol-3-phosphate dehydrogenase NAD-dependent N-terminal" evidence="4">
    <location>
        <begin position="10"/>
        <end position="164"/>
    </location>
</feature>
<dbReference type="PROSITE" id="PS00957">
    <property type="entry name" value="NAD_G3PDH"/>
    <property type="match status" value="1"/>
</dbReference>
<proteinExistence type="inferred from homology"/>
<keyword evidence="2 6" id="KW-0560">Oxidoreductase</keyword>
<dbReference type="Pfam" id="PF01210">
    <property type="entry name" value="NAD_Gly3P_dh_N"/>
    <property type="match status" value="1"/>
</dbReference>
<feature type="domain" description="Glycerol-3-phosphate dehydrogenase NAD-dependent C-terminal" evidence="5">
    <location>
        <begin position="185"/>
        <end position="325"/>
    </location>
</feature>
<dbReference type="Gene3D" id="3.40.50.720">
    <property type="entry name" value="NAD(P)-binding Rossmann-like Domain"/>
    <property type="match status" value="1"/>
</dbReference>
<evidence type="ECO:0000256" key="3">
    <source>
        <dbReference type="ARBA" id="ARBA00023027"/>
    </source>
</evidence>
<dbReference type="PRINTS" id="PR00077">
    <property type="entry name" value="GPDHDRGNASE"/>
</dbReference>
<reference evidence="6" key="1">
    <citation type="submission" date="2018-06" db="EMBL/GenBank/DDBJ databases">
        <authorList>
            <person name="Zhirakovskaya E."/>
        </authorList>
    </citation>
    <scope>NUCLEOTIDE SEQUENCE</scope>
</reference>
<keyword evidence="3" id="KW-0520">NAD</keyword>
<dbReference type="InterPro" id="IPR011128">
    <property type="entry name" value="G3P_DH_NAD-dep_N"/>
</dbReference>
<sequence>MTAADKSHPIAVLGAGSWGTALAMHLANSGRNVLLWGNEPEHVQLLSEQRCNQQYLPDVTFPDLLQVTDDLTQTLVSPAWILIAIPSHAYRPFLQKNAHLFGENIGVAWASKGIESGSGKLIHQIIAEELPQCKKTAVLSGPTFAGEVARNLPTSITAASKSASFSKQIIDDLHSGRFRVYLSDDLTGVELGGALKNVLAIAAGAADGLGFGANTRAALITRGLAEMMRLGEAMGGKRETFMGLAGMGDLILTCTDDQSRNRRTGLLLAQGKSQAQIHEEIGQAIEGIKTAKEVVSLAQKYGVEVPISEQVHRVLYENCPIDEAVRNLLSRKSSQETV</sequence>
<dbReference type="GO" id="GO:0005975">
    <property type="term" value="P:carbohydrate metabolic process"/>
    <property type="evidence" value="ECO:0007669"/>
    <property type="project" value="InterPro"/>
</dbReference>
<protein>
    <submittedName>
        <fullName evidence="6">Glycerol-3-phosphate dehydrogenase [NAD(P)+]</fullName>
        <ecNumber evidence="6">1.1.1.94</ecNumber>
    </submittedName>
</protein>
<dbReference type="GO" id="GO:0046474">
    <property type="term" value="P:glycerophospholipid biosynthetic process"/>
    <property type="evidence" value="ECO:0007669"/>
    <property type="project" value="TreeGrafter"/>
</dbReference>
<dbReference type="SUPFAM" id="SSF51735">
    <property type="entry name" value="NAD(P)-binding Rossmann-fold domains"/>
    <property type="match status" value="1"/>
</dbReference>
<dbReference type="InterPro" id="IPR008927">
    <property type="entry name" value="6-PGluconate_DH-like_C_sf"/>
</dbReference>
<dbReference type="GO" id="GO:0005829">
    <property type="term" value="C:cytosol"/>
    <property type="evidence" value="ECO:0007669"/>
    <property type="project" value="TreeGrafter"/>
</dbReference>
<evidence type="ECO:0000313" key="6">
    <source>
        <dbReference type="EMBL" id="VAW52624.1"/>
    </source>
</evidence>
<dbReference type="PIRSF" id="PIRSF000114">
    <property type="entry name" value="Glycerol-3-P_dh"/>
    <property type="match status" value="1"/>
</dbReference>
<evidence type="ECO:0000256" key="1">
    <source>
        <dbReference type="ARBA" id="ARBA00011009"/>
    </source>
</evidence>